<protein>
    <recommendedName>
        <fullName evidence="1">KRAB domain-containing protein</fullName>
    </recommendedName>
</protein>
<dbReference type="CDD" id="cd07765">
    <property type="entry name" value="KRAB_A-box"/>
    <property type="match status" value="1"/>
</dbReference>
<dbReference type="SUPFAM" id="SSF109640">
    <property type="entry name" value="KRAB domain (Kruppel-associated box)"/>
    <property type="match status" value="1"/>
</dbReference>
<dbReference type="Ensembl" id="ENSSPUT00000003137.1">
    <property type="protein sequence ID" value="ENSSPUP00000002953.1"/>
    <property type="gene ID" value="ENSSPUG00000002300.1"/>
</dbReference>
<dbReference type="GO" id="GO:0006355">
    <property type="term" value="P:regulation of DNA-templated transcription"/>
    <property type="evidence" value="ECO:0007669"/>
    <property type="project" value="InterPro"/>
</dbReference>
<dbReference type="Proteomes" id="UP000694392">
    <property type="component" value="Unplaced"/>
</dbReference>
<dbReference type="Gene3D" id="6.10.140.140">
    <property type="match status" value="1"/>
</dbReference>
<keyword evidence="3" id="KW-1185">Reference proteome</keyword>
<sequence>MEEGDVSVAFDDVVLYFSREEWELLSDCQKELYREVMVENYHHLVFLGEIYFSFLGANGVIVDFCFRASPNPL</sequence>
<accession>A0A8D0G449</accession>
<evidence type="ECO:0000313" key="2">
    <source>
        <dbReference type="Ensembl" id="ENSSPUP00000002953.1"/>
    </source>
</evidence>
<dbReference type="InterPro" id="IPR001909">
    <property type="entry name" value="KRAB"/>
</dbReference>
<feature type="domain" description="KRAB" evidence="1">
    <location>
        <begin position="8"/>
        <end position="73"/>
    </location>
</feature>
<dbReference type="PANTHER" id="PTHR23232:SF142">
    <property type="entry name" value="GASTRULA ZINC FINGER PROTEIN XLCGF57.1-LIKE-RELATED"/>
    <property type="match status" value="1"/>
</dbReference>
<dbReference type="InterPro" id="IPR036051">
    <property type="entry name" value="KRAB_dom_sf"/>
</dbReference>
<name>A0A8D0G449_SPHPU</name>
<dbReference type="Pfam" id="PF01352">
    <property type="entry name" value="KRAB"/>
    <property type="match status" value="1"/>
</dbReference>
<dbReference type="PANTHER" id="PTHR23232">
    <property type="entry name" value="KRAB DOMAIN C2H2 ZINC FINGER"/>
    <property type="match status" value="1"/>
</dbReference>
<dbReference type="AlphaFoldDB" id="A0A8D0G449"/>
<dbReference type="PROSITE" id="PS50805">
    <property type="entry name" value="KRAB"/>
    <property type="match status" value="1"/>
</dbReference>
<evidence type="ECO:0000313" key="3">
    <source>
        <dbReference type="Proteomes" id="UP000694392"/>
    </source>
</evidence>
<reference evidence="2" key="2">
    <citation type="submission" date="2025-09" db="UniProtKB">
        <authorList>
            <consortium name="Ensembl"/>
        </authorList>
    </citation>
    <scope>IDENTIFICATION</scope>
</reference>
<reference evidence="2" key="1">
    <citation type="submission" date="2025-08" db="UniProtKB">
        <authorList>
            <consortium name="Ensembl"/>
        </authorList>
    </citation>
    <scope>IDENTIFICATION</scope>
</reference>
<dbReference type="InterPro" id="IPR050169">
    <property type="entry name" value="Krueppel_C2H2_ZnF"/>
</dbReference>
<dbReference type="SMART" id="SM00349">
    <property type="entry name" value="KRAB"/>
    <property type="match status" value="1"/>
</dbReference>
<evidence type="ECO:0000259" key="1">
    <source>
        <dbReference type="PROSITE" id="PS50805"/>
    </source>
</evidence>
<dbReference type="GeneTree" id="ENSGT01150000290348"/>
<organism evidence="2 3">
    <name type="scientific">Sphenodon punctatus</name>
    <name type="common">Tuatara</name>
    <name type="synonym">Hatteria punctata</name>
    <dbReference type="NCBI Taxonomy" id="8508"/>
    <lineage>
        <taxon>Eukaryota</taxon>
        <taxon>Metazoa</taxon>
        <taxon>Chordata</taxon>
        <taxon>Craniata</taxon>
        <taxon>Vertebrata</taxon>
        <taxon>Euteleostomi</taxon>
        <taxon>Lepidosauria</taxon>
        <taxon>Sphenodontia</taxon>
        <taxon>Sphenodontidae</taxon>
        <taxon>Sphenodon</taxon>
    </lineage>
</organism>
<proteinExistence type="predicted"/>